<accession>A0A2P2LJZ1</accession>
<dbReference type="PANTHER" id="PTHR13343:SF28">
    <property type="entry name" value="PENTATRICOPEPTIDE REPEAT (PPR) SUPERFAMILY PROTEIN"/>
    <property type="match status" value="1"/>
</dbReference>
<dbReference type="InterPro" id="IPR037119">
    <property type="entry name" value="Haem_oxidase_HugZ-like_sf"/>
</dbReference>
<dbReference type="PANTHER" id="PTHR13343">
    <property type="entry name" value="CREG1 PROTEIN"/>
    <property type="match status" value="1"/>
</dbReference>
<name>A0A2P2LJZ1_RHIMU</name>
<dbReference type="Gene3D" id="3.20.180.10">
    <property type="entry name" value="PNP-oxidase-like"/>
    <property type="match status" value="1"/>
</dbReference>
<evidence type="ECO:0000256" key="1">
    <source>
        <dbReference type="SAM" id="MobiDB-lite"/>
    </source>
</evidence>
<dbReference type="SUPFAM" id="SSF50475">
    <property type="entry name" value="FMN-binding split barrel"/>
    <property type="match status" value="1"/>
</dbReference>
<dbReference type="AlphaFoldDB" id="A0A2P2LJZ1"/>
<dbReference type="EMBL" id="GGEC01037803">
    <property type="protein sequence ID" value="MBX18287.1"/>
    <property type="molecule type" value="Transcribed_RNA"/>
</dbReference>
<evidence type="ECO:0000313" key="2">
    <source>
        <dbReference type="EMBL" id="MBX18287.1"/>
    </source>
</evidence>
<reference evidence="2" key="1">
    <citation type="submission" date="2018-02" db="EMBL/GenBank/DDBJ databases">
        <title>Rhizophora mucronata_Transcriptome.</title>
        <authorList>
            <person name="Meera S.P."/>
            <person name="Sreeshan A."/>
            <person name="Augustine A."/>
        </authorList>
    </citation>
    <scope>NUCLEOTIDE SEQUENCE</scope>
    <source>
        <tissue evidence="2">Leaf</tissue>
    </source>
</reference>
<proteinExistence type="predicted"/>
<organism evidence="2">
    <name type="scientific">Rhizophora mucronata</name>
    <name type="common">Asiatic mangrove</name>
    <dbReference type="NCBI Taxonomy" id="61149"/>
    <lineage>
        <taxon>Eukaryota</taxon>
        <taxon>Viridiplantae</taxon>
        <taxon>Streptophyta</taxon>
        <taxon>Embryophyta</taxon>
        <taxon>Tracheophyta</taxon>
        <taxon>Spermatophyta</taxon>
        <taxon>Magnoliopsida</taxon>
        <taxon>eudicotyledons</taxon>
        <taxon>Gunneridae</taxon>
        <taxon>Pentapetalae</taxon>
        <taxon>rosids</taxon>
        <taxon>fabids</taxon>
        <taxon>Malpighiales</taxon>
        <taxon>Rhizophoraceae</taxon>
        <taxon>Rhizophora</taxon>
    </lineage>
</organism>
<protein>
    <submittedName>
        <fullName evidence="2">Uncharacterized protein MANES_14G021400</fullName>
    </submittedName>
</protein>
<sequence>MIETATAVRFAAGANLCSSTLLPHYRPCWHLEEACSVHMFSGRLPRSAGFDVPRNKFRKLTGGYFLRRSGILKNGIQACAGKLGSASEPLNPKSRERYHPFEDITGSTEETGGDARLTAAETARTIVEVNSKATLMLTGLIEDEIHENVIWPGLPYVTDKHGNIYFQVKSDEEILQTLTPEDNFVQVIVGFDAMEMMAEMELLGPSENDFGIEEFEDEDSNLEDSDDEDEDDEDESYDEDLVAVLEEEDEDDDPDETLGDWAKLETMRSSHPMYFAKKLAQVASDDPIDWMEQPPASLAIQALIRPALTEEHSNIQKHMSGIQSGQAEMNQNGRNLDCKVDDLGGINGHKHEAVSSEDGSIMAEEPEIEEALRNETSFYKLEMIKIKMISALGHIITVEAEDFRKAQPDIIGLSATKIMSCLKAGGEKITQALKSLCWRCKGVQVEEAALIGIDSLGFDLRVCSGAQIQTLRFTFNSRATSEHSAERQLNDLLFPQFDHRSPKNKQTQQNEL</sequence>
<feature type="region of interest" description="Disordered" evidence="1">
    <location>
        <begin position="217"/>
        <end position="237"/>
    </location>
</feature>